<dbReference type="PANTHER" id="PTHR12121:SF36">
    <property type="entry name" value="ENDONUCLEASE_EXONUCLEASE_PHOSPHATASE DOMAIN-CONTAINING PROTEIN"/>
    <property type="match status" value="1"/>
</dbReference>
<dbReference type="AlphaFoldDB" id="A0A3D9L6G9"/>
<gene>
    <name evidence="2" type="ORF">C7460_105187</name>
</gene>
<evidence type="ECO:0000313" key="2">
    <source>
        <dbReference type="EMBL" id="REE00558.1"/>
    </source>
</evidence>
<keyword evidence="3" id="KW-1185">Reference proteome</keyword>
<dbReference type="PANTHER" id="PTHR12121">
    <property type="entry name" value="CARBON CATABOLITE REPRESSOR PROTEIN 4"/>
    <property type="match status" value="1"/>
</dbReference>
<sequence length="273" mass="31041">MKIIACFLLTITVHTISAQNLKVMTYNIRLDYSADGKNEWSDRKEKLLSQVQFFEPDIMGIQEGLPHQVAYLDTGLSQYKYIGVGRDDGKSKGEFSAIYYKSSLELLQSGTFWLSPTPEKPSKGWDAALPRICTYGLFETSSGHAYWVFNTHFDHRGEQARVESMKVILSKIEELNTENFPVIVMGDLNVTPDEAPILEMKQQLSDTRDIAKVVYGPDATFNAFQFDETPTRRIDYIAVSNQIIVEKYAVLTGSFEQKYISDHFPVYCEIGVK</sequence>
<dbReference type="EMBL" id="QREG01000005">
    <property type="protein sequence ID" value="REE00558.1"/>
    <property type="molecule type" value="Genomic_DNA"/>
</dbReference>
<evidence type="ECO:0000259" key="1">
    <source>
        <dbReference type="Pfam" id="PF03372"/>
    </source>
</evidence>
<protein>
    <submittedName>
        <fullName evidence="2">Endonuclease/exonuclease/phosphatase family metal-dependent hydrolase</fullName>
    </submittedName>
</protein>
<dbReference type="InterPro" id="IPR050410">
    <property type="entry name" value="CCR4/nocturin_mRNA_transcr"/>
</dbReference>
<keyword evidence="2" id="KW-0269">Exonuclease</keyword>
<dbReference type="Proteomes" id="UP000256779">
    <property type="component" value="Unassembled WGS sequence"/>
</dbReference>
<dbReference type="OrthoDB" id="9793162at2"/>
<keyword evidence="2" id="KW-0540">Nuclease</keyword>
<reference evidence="2 3" key="1">
    <citation type="submission" date="2018-07" db="EMBL/GenBank/DDBJ databases">
        <title>Genomic Encyclopedia of Type Strains, Phase IV (KMG-IV): sequencing the most valuable type-strain genomes for metagenomic binning, comparative biology and taxonomic classification.</title>
        <authorList>
            <person name="Goeker M."/>
        </authorList>
    </citation>
    <scope>NUCLEOTIDE SEQUENCE [LARGE SCALE GENOMIC DNA]</scope>
    <source>
        <strain evidence="2 3">DSM 4134</strain>
    </source>
</reference>
<dbReference type="CDD" id="cd09083">
    <property type="entry name" value="EEP-1"/>
    <property type="match status" value="1"/>
</dbReference>
<dbReference type="InterPro" id="IPR005135">
    <property type="entry name" value="Endo/exonuclease/phosphatase"/>
</dbReference>
<proteinExistence type="predicted"/>
<accession>A0A3D9L6G9</accession>
<dbReference type="InterPro" id="IPR036691">
    <property type="entry name" value="Endo/exonu/phosph_ase_sf"/>
</dbReference>
<feature type="domain" description="Endonuclease/exonuclease/phosphatase" evidence="1">
    <location>
        <begin position="24"/>
        <end position="263"/>
    </location>
</feature>
<evidence type="ECO:0000313" key="3">
    <source>
        <dbReference type="Proteomes" id="UP000256779"/>
    </source>
</evidence>
<dbReference type="RefSeq" id="WP_115867555.1">
    <property type="nucleotide sequence ID" value="NZ_QREG01000005.1"/>
</dbReference>
<dbReference type="Pfam" id="PF03372">
    <property type="entry name" value="Exo_endo_phos"/>
    <property type="match status" value="1"/>
</dbReference>
<dbReference type="Gene3D" id="3.60.10.10">
    <property type="entry name" value="Endonuclease/exonuclease/phosphatase"/>
    <property type="match status" value="1"/>
</dbReference>
<keyword evidence="2" id="KW-0255">Endonuclease</keyword>
<name>A0A3D9L6G9_MARFU</name>
<comment type="caution">
    <text evidence="2">The sequence shown here is derived from an EMBL/GenBank/DDBJ whole genome shotgun (WGS) entry which is preliminary data.</text>
</comment>
<organism evidence="2 3">
    <name type="scientific">Marinoscillum furvescens DSM 4134</name>
    <dbReference type="NCBI Taxonomy" id="1122208"/>
    <lineage>
        <taxon>Bacteria</taxon>
        <taxon>Pseudomonadati</taxon>
        <taxon>Bacteroidota</taxon>
        <taxon>Cytophagia</taxon>
        <taxon>Cytophagales</taxon>
        <taxon>Reichenbachiellaceae</taxon>
        <taxon>Marinoscillum</taxon>
    </lineage>
</organism>
<dbReference type="GO" id="GO:0000175">
    <property type="term" value="F:3'-5'-RNA exonuclease activity"/>
    <property type="evidence" value="ECO:0007669"/>
    <property type="project" value="TreeGrafter"/>
</dbReference>
<keyword evidence="2" id="KW-0378">Hydrolase</keyword>
<dbReference type="GO" id="GO:0004519">
    <property type="term" value="F:endonuclease activity"/>
    <property type="evidence" value="ECO:0007669"/>
    <property type="project" value="UniProtKB-KW"/>
</dbReference>
<dbReference type="SUPFAM" id="SSF56219">
    <property type="entry name" value="DNase I-like"/>
    <property type="match status" value="1"/>
</dbReference>